<reference evidence="1" key="1">
    <citation type="submission" date="2021-02" db="EMBL/GenBank/DDBJ databases">
        <authorList>
            <person name="Dougan E. K."/>
            <person name="Rhodes N."/>
            <person name="Thang M."/>
            <person name="Chan C."/>
        </authorList>
    </citation>
    <scope>NUCLEOTIDE SEQUENCE</scope>
</reference>
<gene>
    <name evidence="1" type="ORF">SNEC2469_LOCUS19344</name>
</gene>
<dbReference type="AlphaFoldDB" id="A0A812WBF0"/>
<dbReference type="Proteomes" id="UP000601435">
    <property type="component" value="Unassembled WGS sequence"/>
</dbReference>
<protein>
    <submittedName>
        <fullName evidence="1">Uncharacterized protein</fullName>
    </submittedName>
</protein>
<evidence type="ECO:0000313" key="1">
    <source>
        <dbReference type="EMBL" id="CAE7674740.1"/>
    </source>
</evidence>
<accession>A0A812WBF0</accession>
<proteinExistence type="predicted"/>
<organism evidence="1 2">
    <name type="scientific">Symbiodinium necroappetens</name>
    <dbReference type="NCBI Taxonomy" id="1628268"/>
    <lineage>
        <taxon>Eukaryota</taxon>
        <taxon>Sar</taxon>
        <taxon>Alveolata</taxon>
        <taxon>Dinophyceae</taxon>
        <taxon>Suessiales</taxon>
        <taxon>Symbiodiniaceae</taxon>
        <taxon>Symbiodinium</taxon>
    </lineage>
</organism>
<comment type="caution">
    <text evidence="1">The sequence shown here is derived from an EMBL/GenBank/DDBJ whole genome shotgun (WGS) entry which is preliminary data.</text>
</comment>
<sequence>MVFHDYGSEDGVRRTVNALSARRILQDCQWLGLGWDGTSWPYQQWHRDTDTMSPTTTNLSEGVACRSVKPRQLRTPFTDLRYYVYRQPVPELHHANFLPGGQLATGVWRRKGWTHDAEPTGQRDTLRVNLAQMSTVPIELLFHEHGTAFLLTDIGGIHATWYGPQEQIACCNLRGGGVRRTKRAKEQASSDSLHFCLCDGCVSMQNVSRIRTPGSS</sequence>
<evidence type="ECO:0000313" key="2">
    <source>
        <dbReference type="Proteomes" id="UP000601435"/>
    </source>
</evidence>
<dbReference type="EMBL" id="CAJNJA010033108">
    <property type="protein sequence ID" value="CAE7674740.1"/>
    <property type="molecule type" value="Genomic_DNA"/>
</dbReference>
<keyword evidence="2" id="KW-1185">Reference proteome</keyword>
<name>A0A812WBF0_9DINO</name>